<evidence type="ECO:0000256" key="2">
    <source>
        <dbReference type="ARBA" id="ARBA00022801"/>
    </source>
</evidence>
<dbReference type="Pfam" id="PF08708">
    <property type="entry name" value="PriCT_1"/>
    <property type="match status" value="1"/>
</dbReference>
<dbReference type="InterPro" id="IPR036390">
    <property type="entry name" value="WH_DNA-bd_sf"/>
</dbReference>
<keyword evidence="2" id="KW-0378">Hydrolase</keyword>
<evidence type="ECO:0000256" key="1">
    <source>
        <dbReference type="ARBA" id="ARBA00022741"/>
    </source>
</evidence>
<dbReference type="SMART" id="SM00942">
    <property type="entry name" value="PriCT_1"/>
    <property type="match status" value="1"/>
</dbReference>
<dbReference type="GO" id="GO:0005524">
    <property type="term" value="F:ATP binding"/>
    <property type="evidence" value="ECO:0007669"/>
    <property type="project" value="UniProtKB-KW"/>
</dbReference>
<dbReference type="EMBL" id="VLKZ01000003">
    <property type="protein sequence ID" value="TWI57916.1"/>
    <property type="molecule type" value="Genomic_DNA"/>
</dbReference>
<dbReference type="InterPro" id="IPR014015">
    <property type="entry name" value="Helicase_SF3_DNA-vir"/>
</dbReference>
<dbReference type="SUPFAM" id="SSF56747">
    <property type="entry name" value="Prim-pol domain"/>
    <property type="match status" value="1"/>
</dbReference>
<reference evidence="7 8" key="1">
    <citation type="journal article" date="2015" name="Stand. Genomic Sci.">
        <title>Genomic Encyclopedia of Bacterial and Archaeal Type Strains, Phase III: the genomes of soil and plant-associated and newly described type strains.</title>
        <authorList>
            <person name="Whitman W.B."/>
            <person name="Woyke T."/>
            <person name="Klenk H.P."/>
            <person name="Zhou Y."/>
            <person name="Lilburn T.G."/>
            <person name="Beck B.J."/>
            <person name="De Vos P."/>
            <person name="Vandamme P."/>
            <person name="Eisen J.A."/>
            <person name="Garrity G."/>
            <person name="Hugenholtz P."/>
            <person name="Kyrpides N.C."/>
        </authorList>
    </citation>
    <scope>NUCLEOTIDE SEQUENCE [LARGE SCALE GENOMIC DNA]</scope>
    <source>
        <strain evidence="7 8">CGMCC 1.10116</strain>
    </source>
</reference>
<dbReference type="Proteomes" id="UP000315711">
    <property type="component" value="Unassembled WGS sequence"/>
</dbReference>
<dbReference type="Pfam" id="PF19263">
    <property type="entry name" value="DUF5906"/>
    <property type="match status" value="1"/>
</dbReference>
<dbReference type="Pfam" id="PF03288">
    <property type="entry name" value="Pox_D5"/>
    <property type="match status" value="1"/>
</dbReference>
<evidence type="ECO:0000256" key="3">
    <source>
        <dbReference type="ARBA" id="ARBA00022806"/>
    </source>
</evidence>
<feature type="region of interest" description="Disordered" evidence="5">
    <location>
        <begin position="259"/>
        <end position="284"/>
    </location>
</feature>
<dbReference type="PANTHER" id="PTHR35372">
    <property type="entry name" value="ATP BINDING PROTEIN-RELATED"/>
    <property type="match status" value="1"/>
</dbReference>
<dbReference type="GO" id="GO:0004386">
    <property type="term" value="F:helicase activity"/>
    <property type="evidence" value="ECO:0007669"/>
    <property type="project" value="UniProtKB-KW"/>
</dbReference>
<dbReference type="InterPro" id="IPR014818">
    <property type="entry name" value="Phage/plasmid_primase_P4_C"/>
</dbReference>
<name>A0A562QPC9_9BACI</name>
<dbReference type="Gene3D" id="3.40.50.300">
    <property type="entry name" value="P-loop containing nucleotide triphosphate hydrolases"/>
    <property type="match status" value="1"/>
</dbReference>
<keyword evidence="3 7" id="KW-0347">Helicase</keyword>
<dbReference type="InterPro" id="IPR027417">
    <property type="entry name" value="P-loop_NTPase"/>
</dbReference>
<dbReference type="GO" id="GO:0016787">
    <property type="term" value="F:hydrolase activity"/>
    <property type="evidence" value="ECO:0007669"/>
    <property type="project" value="UniProtKB-KW"/>
</dbReference>
<keyword evidence="4" id="KW-0067">ATP-binding</keyword>
<evidence type="ECO:0000259" key="6">
    <source>
        <dbReference type="PROSITE" id="PS51206"/>
    </source>
</evidence>
<dbReference type="Pfam" id="PF09250">
    <property type="entry name" value="Prim-Pol"/>
    <property type="match status" value="1"/>
</dbReference>
<keyword evidence="1" id="KW-0547">Nucleotide-binding</keyword>
<feature type="compositionally biased region" description="Polar residues" evidence="5">
    <location>
        <begin position="741"/>
        <end position="751"/>
    </location>
</feature>
<evidence type="ECO:0000256" key="4">
    <source>
        <dbReference type="ARBA" id="ARBA00022840"/>
    </source>
</evidence>
<dbReference type="RefSeq" id="WP_242009770.1">
    <property type="nucleotide sequence ID" value="NZ_VLKZ01000003.1"/>
</dbReference>
<organism evidence="7 8">
    <name type="scientific">Halalkalibacter nanhaiisediminis</name>
    <dbReference type="NCBI Taxonomy" id="688079"/>
    <lineage>
        <taxon>Bacteria</taxon>
        <taxon>Bacillati</taxon>
        <taxon>Bacillota</taxon>
        <taxon>Bacilli</taxon>
        <taxon>Bacillales</taxon>
        <taxon>Bacillaceae</taxon>
        <taxon>Halalkalibacter</taxon>
    </lineage>
</organism>
<feature type="region of interest" description="Disordered" evidence="5">
    <location>
        <begin position="741"/>
        <end position="768"/>
    </location>
</feature>
<evidence type="ECO:0000256" key="5">
    <source>
        <dbReference type="SAM" id="MobiDB-lite"/>
    </source>
</evidence>
<accession>A0A562QPC9</accession>
<proteinExistence type="predicted"/>
<dbReference type="InterPro" id="IPR015330">
    <property type="entry name" value="DNA_primase/pol_bifunc_N"/>
</dbReference>
<evidence type="ECO:0000313" key="7">
    <source>
        <dbReference type="EMBL" id="TWI57916.1"/>
    </source>
</evidence>
<evidence type="ECO:0000313" key="8">
    <source>
        <dbReference type="Proteomes" id="UP000315711"/>
    </source>
</evidence>
<dbReference type="PROSITE" id="PS51206">
    <property type="entry name" value="SF3_HELICASE_1"/>
    <property type="match status" value="1"/>
</dbReference>
<dbReference type="InterPro" id="IPR006500">
    <property type="entry name" value="Helicase_put_C_phage/plasmid"/>
</dbReference>
<dbReference type="InterPro" id="IPR051620">
    <property type="entry name" value="ORF904-like_C"/>
</dbReference>
<dbReference type="InterPro" id="IPR014820">
    <property type="entry name" value="PriCT_1"/>
</dbReference>
<feature type="domain" description="SF3 helicase" evidence="6">
    <location>
        <begin position="454"/>
        <end position="614"/>
    </location>
</feature>
<dbReference type="PANTHER" id="PTHR35372:SF2">
    <property type="entry name" value="SF3 HELICASE DOMAIN-CONTAINING PROTEIN"/>
    <property type="match status" value="1"/>
</dbReference>
<dbReference type="InterPro" id="IPR045455">
    <property type="entry name" value="NrS-1_pol-like_helicase"/>
</dbReference>
<protein>
    <submittedName>
        <fullName evidence="7">Putative DNA primase/helicase</fullName>
    </submittedName>
</protein>
<dbReference type="SMART" id="SM00885">
    <property type="entry name" value="D5_N"/>
    <property type="match status" value="1"/>
</dbReference>
<gene>
    <name evidence="7" type="ORF">IQ10_01245</name>
</gene>
<sequence length="781" mass="90105">MINAVEKNDQMLQLQRLFPSSHQNVKIIKLLGYSNMNQENDPKKRYSIAKRPIMKGWQNPKQKGLHPIEIQQWLNQRGWIGLLIPDGYDVVDVDDKEEGRYLFHALKKEGYHFHAIQTVRGFQFIFQSSGTITGQDAEALTAGGFVVDYRLAGKGQIVLPTANTEGRNWIHQAAGELSTMPIFFNRLKKVGKQNRPFSIPLSEGGRNNTLYKHCCRLVEFGYSPDEVEEIVHFLNKYFFLPPLDQREFANAVASALKKEPSGKAYRQGNHGRQEPPHVQVSDDDPEFNLTEVGNAERLVHFHGDKLRYCMEFEEWLIWDGRAWKKDHKKLIERMAINTFRMMYQKAGRENDDNRRRDLTRWAQSSERSAVLLNSIDRTKAFLPVLQADLNRDPFQFNCENGVIDLRTGELLEHDVSYLITNQSNVRFDPDAECPTWMNFLESVMKGENGKVKHELIEFLQKAIGYALTGDTSEQVAFFLWGNGRNGKSTFINTIKELIGDYGKQTNPDTFTSKIHEGGINNDIARLSDARFVSAVESEDGQKISESLIKQLTGGEPITARFLRKEFFEFMPAFKIFFTTNHKPIIKGNDEGIWRRIRLIPFTVTIPKEEVDTRLPEKLREELPGILNWAVKGCLKWQQEGLGEPTEIKQATQGYKDEMDILGYFLNEHCVEKTNARISVKELYERYREWCKDTGEYEITQRKFNRRIEERGFLKKRSGKGGNTEFHGIGLLTNRFTEETEQLNVSEPNTSKRPIEKFSKGIGENASDSFRPSVNEYIEEEI</sequence>
<dbReference type="InterPro" id="IPR004968">
    <property type="entry name" value="DNA_primase/NTPase_C"/>
</dbReference>
<keyword evidence="8" id="KW-1185">Reference proteome</keyword>
<dbReference type="Pfam" id="PF08706">
    <property type="entry name" value="D5_N"/>
    <property type="match status" value="1"/>
</dbReference>
<comment type="caution">
    <text evidence="7">The sequence shown here is derived from an EMBL/GenBank/DDBJ whole genome shotgun (WGS) entry which is preliminary data.</text>
</comment>
<dbReference type="SUPFAM" id="SSF52540">
    <property type="entry name" value="P-loop containing nucleoside triphosphate hydrolases"/>
    <property type="match status" value="1"/>
</dbReference>
<dbReference type="AlphaFoldDB" id="A0A562QPC9"/>
<dbReference type="SUPFAM" id="SSF46785">
    <property type="entry name" value="Winged helix' DNA-binding domain"/>
    <property type="match status" value="1"/>
</dbReference>
<dbReference type="NCBIfam" id="TIGR01613">
    <property type="entry name" value="primase_Cterm"/>
    <property type="match status" value="1"/>
</dbReference>